<dbReference type="EMBL" id="BPLQ01003436">
    <property type="protein sequence ID" value="GIY00518.1"/>
    <property type="molecule type" value="Genomic_DNA"/>
</dbReference>
<evidence type="ECO:0000313" key="3">
    <source>
        <dbReference type="Proteomes" id="UP001054837"/>
    </source>
</evidence>
<gene>
    <name evidence="2" type="ORF">CDAR_619401</name>
</gene>
<reference evidence="2 3" key="1">
    <citation type="submission" date="2021-06" db="EMBL/GenBank/DDBJ databases">
        <title>Caerostris darwini draft genome.</title>
        <authorList>
            <person name="Kono N."/>
            <person name="Arakawa K."/>
        </authorList>
    </citation>
    <scope>NUCLEOTIDE SEQUENCE [LARGE SCALE GENOMIC DNA]</scope>
</reference>
<dbReference type="AlphaFoldDB" id="A0AAV4PSG4"/>
<keyword evidence="3" id="KW-1185">Reference proteome</keyword>
<proteinExistence type="predicted"/>
<feature type="compositionally biased region" description="Polar residues" evidence="1">
    <location>
        <begin position="13"/>
        <end position="27"/>
    </location>
</feature>
<evidence type="ECO:0000313" key="2">
    <source>
        <dbReference type="EMBL" id="GIY00518.1"/>
    </source>
</evidence>
<sequence>MRDPPRNVDDISKTSSNKSAKIQTSFTQKNPSIITSPVFPVFPPDDYLFYFPAPGHQNGKINFKGAYFSQNRRLFLLPSSQTGMGKTGCHENVGNSWSPLKFNNQWQSFAGIPISGQAEGSPLSPFPKFQFFRPLSGIILLIYIFRKESVPVSLVESLWR</sequence>
<dbReference type="Proteomes" id="UP001054837">
    <property type="component" value="Unassembled WGS sequence"/>
</dbReference>
<organism evidence="2 3">
    <name type="scientific">Caerostris darwini</name>
    <dbReference type="NCBI Taxonomy" id="1538125"/>
    <lineage>
        <taxon>Eukaryota</taxon>
        <taxon>Metazoa</taxon>
        <taxon>Ecdysozoa</taxon>
        <taxon>Arthropoda</taxon>
        <taxon>Chelicerata</taxon>
        <taxon>Arachnida</taxon>
        <taxon>Araneae</taxon>
        <taxon>Araneomorphae</taxon>
        <taxon>Entelegynae</taxon>
        <taxon>Araneoidea</taxon>
        <taxon>Araneidae</taxon>
        <taxon>Caerostris</taxon>
    </lineage>
</organism>
<name>A0AAV4PSG4_9ARAC</name>
<accession>A0AAV4PSG4</accession>
<feature type="compositionally biased region" description="Basic and acidic residues" evidence="1">
    <location>
        <begin position="1"/>
        <end position="12"/>
    </location>
</feature>
<evidence type="ECO:0000256" key="1">
    <source>
        <dbReference type="SAM" id="MobiDB-lite"/>
    </source>
</evidence>
<feature type="region of interest" description="Disordered" evidence="1">
    <location>
        <begin position="1"/>
        <end position="27"/>
    </location>
</feature>
<comment type="caution">
    <text evidence="2">The sequence shown here is derived from an EMBL/GenBank/DDBJ whole genome shotgun (WGS) entry which is preliminary data.</text>
</comment>
<protein>
    <submittedName>
        <fullName evidence="2">Uncharacterized protein</fullName>
    </submittedName>
</protein>